<dbReference type="InterPro" id="IPR016032">
    <property type="entry name" value="Sig_transdc_resp-reg_C-effctor"/>
</dbReference>
<evidence type="ECO:0000313" key="3">
    <source>
        <dbReference type="EMBL" id="CAB4583653.1"/>
    </source>
</evidence>
<dbReference type="Gene3D" id="1.10.10.10">
    <property type="entry name" value="Winged helix-like DNA-binding domain superfamily/Winged helix DNA-binding domain"/>
    <property type="match status" value="1"/>
</dbReference>
<dbReference type="InterPro" id="IPR001867">
    <property type="entry name" value="OmpR/PhoB-type_DNA-bd"/>
</dbReference>
<sequence length="100" mass="10447">MATPAPATQVDATSNPLGSASLGVQERAVLSALLANKQRVLSRRELARHAGLAELSERRCDSVLVGLRKRLGADAIVTVRSRGWMLSASAEAAALALLDA</sequence>
<dbReference type="SUPFAM" id="SSF46894">
    <property type="entry name" value="C-terminal effector domain of the bipartite response regulators"/>
    <property type="match status" value="1"/>
</dbReference>
<dbReference type="Pfam" id="PF00486">
    <property type="entry name" value="Trans_reg_C"/>
    <property type="match status" value="1"/>
</dbReference>
<evidence type="ECO:0000256" key="1">
    <source>
        <dbReference type="ARBA" id="ARBA00023125"/>
    </source>
</evidence>
<accession>A0A6J6F961</accession>
<dbReference type="InterPro" id="IPR036388">
    <property type="entry name" value="WH-like_DNA-bd_sf"/>
</dbReference>
<dbReference type="GO" id="GO:0000160">
    <property type="term" value="P:phosphorelay signal transduction system"/>
    <property type="evidence" value="ECO:0007669"/>
    <property type="project" value="InterPro"/>
</dbReference>
<dbReference type="GO" id="GO:0003677">
    <property type="term" value="F:DNA binding"/>
    <property type="evidence" value="ECO:0007669"/>
    <property type="project" value="UniProtKB-KW"/>
</dbReference>
<proteinExistence type="predicted"/>
<dbReference type="GO" id="GO:0006355">
    <property type="term" value="P:regulation of DNA-templated transcription"/>
    <property type="evidence" value="ECO:0007669"/>
    <property type="project" value="InterPro"/>
</dbReference>
<dbReference type="AlphaFoldDB" id="A0A6J6F961"/>
<name>A0A6J6F961_9ZZZZ</name>
<gene>
    <name evidence="3" type="ORF">UFOPK1493_03257</name>
</gene>
<dbReference type="SMART" id="SM00862">
    <property type="entry name" value="Trans_reg_C"/>
    <property type="match status" value="1"/>
</dbReference>
<dbReference type="EMBL" id="CAEZSR010000170">
    <property type="protein sequence ID" value="CAB4583653.1"/>
    <property type="molecule type" value="Genomic_DNA"/>
</dbReference>
<reference evidence="3" key="1">
    <citation type="submission" date="2020-05" db="EMBL/GenBank/DDBJ databases">
        <authorList>
            <person name="Chiriac C."/>
            <person name="Salcher M."/>
            <person name="Ghai R."/>
            <person name="Kavagutti S V."/>
        </authorList>
    </citation>
    <scope>NUCLEOTIDE SEQUENCE</scope>
</reference>
<protein>
    <submittedName>
        <fullName evidence="3">Unannotated protein</fullName>
    </submittedName>
</protein>
<organism evidence="3">
    <name type="scientific">freshwater metagenome</name>
    <dbReference type="NCBI Taxonomy" id="449393"/>
    <lineage>
        <taxon>unclassified sequences</taxon>
        <taxon>metagenomes</taxon>
        <taxon>ecological metagenomes</taxon>
    </lineage>
</organism>
<feature type="domain" description="OmpR/PhoB-type" evidence="2">
    <location>
        <begin position="18"/>
        <end position="86"/>
    </location>
</feature>
<keyword evidence="1" id="KW-0238">DNA-binding</keyword>
<evidence type="ECO:0000259" key="2">
    <source>
        <dbReference type="SMART" id="SM00862"/>
    </source>
</evidence>